<sequence>MKNKKQELISKIDVSSNRKAADLVIKNGQIIDVFNLEFIRGDLAIVDGTIVGIGKFDGHIVIDAENRYIAPTFIDGHVHIESSMVTPEEFAEIVLPHGVAAVITDPHEIANVAGIDGLSFMLQASENLPIDIFFMLPSCVPATSFENAGAVLTAPDLEPFYSHPRVLGLAEVMDYPAVLNSNDGMIEKLLAALKHRNKIDGHAAGLSPEALNSYRTAGIQTDHECVTAEEALERIKRGMYVLIRQGSAAKNLTELIKAVTYKNARRFLFCTDDKHLDELISEGSIDYNVRLVIQLGLDPLLAIQIASLNAAECYGLTSKGAIAPGYDADFLLLDNLDDVKISHVFKGGKLAAKNGKCMLRNPYKVKAGTKLTTSVQVPSITKKDLQIPIYKSGLAHIIEVIPNQLVTKKLIEKVNIKDGYFVSSPTDDHLKLIVVERHQKKGTIGAGIVKGFGLKSGAIASTVAHDSHNIIAAGTNDHDLLKAVETIVKMKGGLVVVNQGDVIGSLPLPIAGLLSKKEFKEVNEELHELHLALKQLGGRTNFNPFLTLSFLSLPVIPALKLTDLGLFDVTIFKHIEVAVK</sequence>
<evidence type="ECO:0000256" key="3">
    <source>
        <dbReference type="ARBA" id="ARBA00012782"/>
    </source>
</evidence>
<evidence type="ECO:0000256" key="2">
    <source>
        <dbReference type="ARBA" id="ARBA00006773"/>
    </source>
</evidence>
<comment type="caution">
    <text evidence="11">The sequence shown here is derived from an EMBL/GenBank/DDBJ whole genome shotgun (WGS) entry which is preliminary data.</text>
</comment>
<dbReference type="Pfam" id="PF01979">
    <property type="entry name" value="Amidohydro_1"/>
    <property type="match status" value="1"/>
</dbReference>
<dbReference type="InterPro" id="IPR006680">
    <property type="entry name" value="Amidohydro-rel"/>
</dbReference>
<dbReference type="GO" id="GO:0000034">
    <property type="term" value="F:adenine deaminase activity"/>
    <property type="evidence" value="ECO:0007669"/>
    <property type="project" value="UniProtKB-UniRule"/>
</dbReference>
<dbReference type="AlphaFoldDB" id="A0A366XRV1"/>
<evidence type="ECO:0000256" key="8">
    <source>
        <dbReference type="HAMAP-Rule" id="MF_01518"/>
    </source>
</evidence>
<dbReference type="OrthoDB" id="9775607at2"/>
<dbReference type="Gene3D" id="3.20.20.140">
    <property type="entry name" value="Metal-dependent hydrolases"/>
    <property type="match status" value="1"/>
</dbReference>
<dbReference type="Pfam" id="PF13382">
    <property type="entry name" value="Adenine_deam_C"/>
    <property type="match status" value="1"/>
</dbReference>
<proteinExistence type="inferred from homology"/>
<dbReference type="CDD" id="cd01295">
    <property type="entry name" value="AdeC"/>
    <property type="match status" value="1"/>
</dbReference>
<evidence type="ECO:0000259" key="10">
    <source>
        <dbReference type="Pfam" id="PF13382"/>
    </source>
</evidence>
<dbReference type="NCBIfam" id="TIGR01178">
    <property type="entry name" value="ade"/>
    <property type="match status" value="1"/>
</dbReference>
<dbReference type="EC" id="3.5.4.2" evidence="3 8"/>
<dbReference type="Proteomes" id="UP000253314">
    <property type="component" value="Unassembled WGS sequence"/>
</dbReference>
<keyword evidence="4 8" id="KW-0378">Hydrolase</keyword>
<dbReference type="InterPro" id="IPR026912">
    <property type="entry name" value="Adenine_deam_C"/>
</dbReference>
<dbReference type="SUPFAM" id="SSF51338">
    <property type="entry name" value="Composite domain of metallo-dependent hydrolases"/>
    <property type="match status" value="1"/>
</dbReference>
<dbReference type="EMBL" id="QOCW01000013">
    <property type="protein sequence ID" value="RBW69100.1"/>
    <property type="molecule type" value="Genomic_DNA"/>
</dbReference>
<organism evidence="11 12">
    <name type="scientific">Bacillus taeanensis</name>
    <dbReference type="NCBI Taxonomy" id="273032"/>
    <lineage>
        <taxon>Bacteria</taxon>
        <taxon>Bacillati</taxon>
        <taxon>Bacillota</taxon>
        <taxon>Bacilli</taxon>
        <taxon>Bacillales</taxon>
        <taxon>Bacillaceae</taxon>
        <taxon>Bacillus</taxon>
    </lineage>
</organism>
<evidence type="ECO:0000313" key="11">
    <source>
        <dbReference type="EMBL" id="RBW69100.1"/>
    </source>
</evidence>
<evidence type="ECO:0000256" key="6">
    <source>
        <dbReference type="ARBA" id="ARBA00047720"/>
    </source>
</evidence>
<comment type="cofactor">
    <cofactor evidence="1 8">
        <name>Mn(2+)</name>
        <dbReference type="ChEBI" id="CHEBI:29035"/>
    </cofactor>
</comment>
<comment type="similarity">
    <text evidence="2 8">Belongs to the metallo-dependent hydrolases superfamily. Adenine deaminase family.</text>
</comment>
<evidence type="ECO:0000259" key="9">
    <source>
        <dbReference type="Pfam" id="PF01979"/>
    </source>
</evidence>
<evidence type="ECO:0000256" key="4">
    <source>
        <dbReference type="ARBA" id="ARBA00022801"/>
    </source>
</evidence>
<dbReference type="Gene3D" id="2.30.40.10">
    <property type="entry name" value="Urease, subunit C, domain 1"/>
    <property type="match status" value="1"/>
</dbReference>
<protein>
    <recommendedName>
        <fullName evidence="7 8">Adenine deaminase</fullName>
        <shortName evidence="8">Adenase</shortName>
        <shortName evidence="8">Adenine aminase</shortName>
        <ecNumber evidence="3 8">3.5.4.2</ecNumber>
    </recommendedName>
</protein>
<keyword evidence="12" id="KW-1185">Reference proteome</keyword>
<evidence type="ECO:0000313" key="12">
    <source>
        <dbReference type="Proteomes" id="UP000253314"/>
    </source>
</evidence>
<dbReference type="InterPro" id="IPR032466">
    <property type="entry name" value="Metal_Hydrolase"/>
</dbReference>
<evidence type="ECO:0000256" key="7">
    <source>
        <dbReference type="ARBA" id="ARBA00069718"/>
    </source>
</evidence>
<keyword evidence="5 8" id="KW-0464">Manganese</keyword>
<dbReference type="PANTHER" id="PTHR11113:SF2">
    <property type="entry name" value="ADENINE DEAMINASE"/>
    <property type="match status" value="1"/>
</dbReference>
<evidence type="ECO:0000256" key="1">
    <source>
        <dbReference type="ARBA" id="ARBA00001936"/>
    </source>
</evidence>
<reference evidence="11 12" key="1">
    <citation type="submission" date="2018-07" db="EMBL/GenBank/DDBJ databases">
        <title>Lottiidibacillus patelloidae gen. nov., sp. nov., isolated from the intestinal tract of a marine limpet and the reclassification of B. taeanensis BH030017T, B. algicola KMM 3737T and B. hwajinpoensis SW-72T as genus Lottiidibacillus.</title>
        <authorList>
            <person name="Liu R."/>
            <person name="Huang Z."/>
        </authorList>
    </citation>
    <scope>NUCLEOTIDE SEQUENCE [LARGE SCALE GENOMIC DNA]</scope>
    <source>
        <strain evidence="11 12">BH030017</strain>
    </source>
</reference>
<accession>A0A366XRV1</accession>
<dbReference type="SUPFAM" id="SSF51556">
    <property type="entry name" value="Metallo-dependent hydrolases"/>
    <property type="match status" value="1"/>
</dbReference>
<gene>
    <name evidence="8 11" type="primary">ade</name>
    <name evidence="11" type="ORF">DS031_13150</name>
</gene>
<name>A0A366XRV1_9BACI</name>
<dbReference type="PANTHER" id="PTHR11113">
    <property type="entry name" value="N-ACETYLGLUCOSAMINE-6-PHOSPHATE DEACETYLASE"/>
    <property type="match status" value="1"/>
</dbReference>
<dbReference type="RefSeq" id="WP_113806532.1">
    <property type="nucleotide sequence ID" value="NZ_QOCW01000013.1"/>
</dbReference>
<evidence type="ECO:0000256" key="5">
    <source>
        <dbReference type="ARBA" id="ARBA00023211"/>
    </source>
</evidence>
<dbReference type="GO" id="GO:0006146">
    <property type="term" value="P:adenine catabolic process"/>
    <property type="evidence" value="ECO:0007669"/>
    <property type="project" value="InterPro"/>
</dbReference>
<feature type="domain" description="Adenine deaminase C-terminal" evidence="10">
    <location>
        <begin position="404"/>
        <end position="572"/>
    </location>
</feature>
<comment type="catalytic activity">
    <reaction evidence="6 8">
        <text>adenine + H2O + H(+) = hypoxanthine + NH4(+)</text>
        <dbReference type="Rhea" id="RHEA:23688"/>
        <dbReference type="ChEBI" id="CHEBI:15377"/>
        <dbReference type="ChEBI" id="CHEBI:15378"/>
        <dbReference type="ChEBI" id="CHEBI:16708"/>
        <dbReference type="ChEBI" id="CHEBI:17368"/>
        <dbReference type="ChEBI" id="CHEBI:28938"/>
        <dbReference type="EC" id="3.5.4.2"/>
    </reaction>
</comment>
<dbReference type="HAMAP" id="MF_01518">
    <property type="entry name" value="Adenine_deamin"/>
    <property type="match status" value="1"/>
</dbReference>
<feature type="domain" description="Amidohydrolase-related" evidence="9">
    <location>
        <begin position="68"/>
        <end position="350"/>
    </location>
</feature>
<dbReference type="InterPro" id="IPR006679">
    <property type="entry name" value="Adenine_deam"/>
</dbReference>
<dbReference type="InterPro" id="IPR011059">
    <property type="entry name" value="Metal-dep_hydrolase_composite"/>
</dbReference>
<dbReference type="FunFam" id="3.20.20.140:FF:000016">
    <property type="entry name" value="Adenine deaminase"/>
    <property type="match status" value="1"/>
</dbReference>